<dbReference type="InterPro" id="IPR036162">
    <property type="entry name" value="Resolvase-like_N_sf"/>
</dbReference>
<dbReference type="Pfam" id="PF00239">
    <property type="entry name" value="Resolvase"/>
    <property type="match status" value="1"/>
</dbReference>
<dbReference type="EMBL" id="JBHSIZ010000054">
    <property type="protein sequence ID" value="MFC4961697.1"/>
    <property type="molecule type" value="Genomic_DNA"/>
</dbReference>
<accession>A0ABV9UZZ4</accession>
<dbReference type="Pfam" id="PF07508">
    <property type="entry name" value="Recombinase"/>
    <property type="match status" value="1"/>
</dbReference>
<comment type="caution">
    <text evidence="2">The sequence shown here is derived from an EMBL/GenBank/DDBJ whole genome shotgun (WGS) entry which is preliminary data.</text>
</comment>
<protein>
    <submittedName>
        <fullName evidence="2">Recombinase family protein</fullName>
    </submittedName>
</protein>
<dbReference type="InterPro" id="IPR050639">
    <property type="entry name" value="SSR_resolvase"/>
</dbReference>
<dbReference type="RefSeq" id="WP_344375103.1">
    <property type="nucleotide sequence ID" value="NZ_BAAASQ010000009.1"/>
</dbReference>
<dbReference type="Gene3D" id="3.40.50.1390">
    <property type="entry name" value="Resolvase, N-terminal catalytic domain"/>
    <property type="match status" value="1"/>
</dbReference>
<dbReference type="SUPFAM" id="SSF53041">
    <property type="entry name" value="Resolvase-like"/>
    <property type="match status" value="1"/>
</dbReference>
<sequence length="562" mass="63618">MTRFAFAGRCSTEDLQDPETSKNWQLLRAKGLIEPAGGQIVAEYFDSGHSRALPWKRRPHAAALLQDLRNPQRGFDAVVIGEPQRTFYGNQFGNTFPLFVHFAVPLWVPEVGGPIDPDNEAHDLVMSVFGGMSKGERNRIKIRVRTAMASQAQLEGRYLGGRPPYGYTLQDAGPHPNPAKAADGKRLHRLVPDPVSAPVIQRIYAEYLLGKGYLAIAIGLTIDDIPCPSAHDRPRNSHRHGTAWSKGAVATILTNPRYTGHEVWNKQHKEEVLLDIDDVTLGHRTKQTWNTPDQWIWSANPVHDPLITLQDFKAVQTERQTRHQRRDHPRPLLHRTHRPYQLRGRMRCSICRRTMQGSFNNGHSNYRCRYTQEYARTAALDHPPTLYIREDAVVPPLDAWISKIFEPGRLARTLHELQRSQERTLATAPELEVARITIADCDRRIAQYRAALDRGTDPELVTGWINQTQTEKAAAQRQLSETTASRRSVLTEAEIRDLVEQLDDITSALATATPENKQRLYEALGLKLVYYAKERIVTVESQPALLCAYSQCPRGDLNPHAR</sequence>
<dbReference type="PROSITE" id="PS51737">
    <property type="entry name" value="RECOMBINASE_DNA_BIND"/>
    <property type="match status" value="1"/>
</dbReference>
<dbReference type="Gene3D" id="3.90.1750.20">
    <property type="entry name" value="Putative Large Serine Recombinase, Chain B, Domain 2"/>
    <property type="match status" value="1"/>
</dbReference>
<reference evidence="3" key="1">
    <citation type="journal article" date="2019" name="Int. J. Syst. Evol. Microbiol.">
        <title>The Global Catalogue of Microorganisms (GCM) 10K type strain sequencing project: providing services to taxonomists for standard genome sequencing and annotation.</title>
        <authorList>
            <consortium name="The Broad Institute Genomics Platform"/>
            <consortium name="The Broad Institute Genome Sequencing Center for Infectious Disease"/>
            <person name="Wu L."/>
            <person name="Ma J."/>
        </authorList>
    </citation>
    <scope>NUCLEOTIDE SEQUENCE [LARGE SCALE GENOMIC DNA]</scope>
    <source>
        <strain evidence="3">CCM 7224</strain>
    </source>
</reference>
<keyword evidence="3" id="KW-1185">Reference proteome</keyword>
<dbReference type="PANTHER" id="PTHR30461:SF23">
    <property type="entry name" value="DNA RECOMBINASE-RELATED"/>
    <property type="match status" value="1"/>
</dbReference>
<dbReference type="InterPro" id="IPR011109">
    <property type="entry name" value="DNA_bind_recombinase_dom"/>
</dbReference>
<dbReference type="InterPro" id="IPR006119">
    <property type="entry name" value="Resolv_N"/>
</dbReference>
<proteinExistence type="predicted"/>
<gene>
    <name evidence="2" type="ORF">ACFPFX_35995</name>
</gene>
<name>A0ABV9UZZ4_9ACTN</name>
<dbReference type="SMART" id="SM00857">
    <property type="entry name" value="Resolvase"/>
    <property type="match status" value="1"/>
</dbReference>
<evidence type="ECO:0000313" key="3">
    <source>
        <dbReference type="Proteomes" id="UP001595834"/>
    </source>
</evidence>
<organism evidence="2 3">
    <name type="scientific">Streptomyces mauvecolor</name>
    <dbReference type="NCBI Taxonomy" id="58345"/>
    <lineage>
        <taxon>Bacteria</taxon>
        <taxon>Bacillati</taxon>
        <taxon>Actinomycetota</taxon>
        <taxon>Actinomycetes</taxon>
        <taxon>Kitasatosporales</taxon>
        <taxon>Streptomycetaceae</taxon>
        <taxon>Streptomyces</taxon>
    </lineage>
</organism>
<dbReference type="Proteomes" id="UP001595834">
    <property type="component" value="Unassembled WGS sequence"/>
</dbReference>
<evidence type="ECO:0000313" key="2">
    <source>
        <dbReference type="EMBL" id="MFC4961697.1"/>
    </source>
</evidence>
<evidence type="ECO:0000259" key="1">
    <source>
        <dbReference type="PROSITE" id="PS51737"/>
    </source>
</evidence>
<feature type="domain" description="Recombinase" evidence="1">
    <location>
        <begin position="164"/>
        <end position="326"/>
    </location>
</feature>
<dbReference type="InterPro" id="IPR038109">
    <property type="entry name" value="DNA_bind_recomb_sf"/>
</dbReference>
<dbReference type="PANTHER" id="PTHR30461">
    <property type="entry name" value="DNA-INVERTASE FROM LAMBDOID PROPHAGE"/>
    <property type="match status" value="1"/>
</dbReference>